<keyword evidence="4 6" id="KW-0472">Membrane</keyword>
<keyword evidence="2 6" id="KW-0812">Transmembrane</keyword>
<evidence type="ECO:0000256" key="5">
    <source>
        <dbReference type="SAM" id="MobiDB-lite"/>
    </source>
</evidence>
<accession>A0A0A2VMC5</accession>
<evidence type="ECO:0000256" key="2">
    <source>
        <dbReference type="ARBA" id="ARBA00022692"/>
    </source>
</evidence>
<dbReference type="Pfam" id="PF10334">
    <property type="entry name" value="BRE4"/>
    <property type="match status" value="1"/>
</dbReference>
<feature type="compositionally biased region" description="Polar residues" evidence="5">
    <location>
        <begin position="23"/>
        <end position="39"/>
    </location>
</feature>
<dbReference type="Proteomes" id="UP000030106">
    <property type="component" value="Unassembled WGS sequence"/>
</dbReference>
<reference evidence="10 11" key="1">
    <citation type="submission" date="2012-10" db="EMBL/GenBank/DDBJ databases">
        <title>Genome sequencing and analysis of entomopathogenic fungi Beauveria bassiana D1-5.</title>
        <authorList>
            <person name="Li Q."/>
            <person name="Wang L."/>
            <person name="Zhang Z."/>
            <person name="Wang Q."/>
            <person name="Ren J."/>
            <person name="Wang M."/>
            <person name="Xu W."/>
            <person name="Wang J."/>
            <person name="Lu Y."/>
            <person name="Du Q."/>
            <person name="Sun Z."/>
        </authorList>
    </citation>
    <scope>NUCLEOTIDE SEQUENCE [LARGE SCALE GENOMIC DNA]</scope>
    <source>
        <strain evidence="10 11">D1-5</strain>
    </source>
</reference>
<evidence type="ECO:0000256" key="4">
    <source>
        <dbReference type="ARBA" id="ARBA00023136"/>
    </source>
</evidence>
<sequence length="1021" mass="112484">MAGSNGVRSPVADEAGQVPEADGQQTAGEKTSHQSNVSSPRRPWKLPALLDHFNKRDLKVVFRCWIATWVATLLIFIQPSLDKIGIATFFAALTLYIIPPATILFPYLLSAFSALLGMCLAWLWGLLTMKAALAARPASDTSTRLAALEQAAAQKAHEFGTNAADEAKILVLNGFMLDARVTAVFYVMICVFIYALARLRLTNPKFSFMQIFGTIVIDVFLLNAPSLPSFNGSIGSVLVEPGAIGIGLGAVSCLLFFPQTTSYAIMAKMESLLRTFNATIKASDRRLRKETIDLASLNVDRARLIGVWKALQPLMSLLPLDVARCLWSADDLLTLQKLLQKVMRKSVALIDLHIAALSAANQEEMVMHYREEQLKTATQNETGHTIRPGHHHLQELATIMSALHGAGYGDLPDGTATPGELPSRLLTTCSESIDLAARCIHEINSCRWIKRTPKETAGTFAGELQAKSEELRFLRERCAAETPEALLSDHEDAFDESGYLHSHNGSRSDPIPLRDLTTNLALNQHIMDFSAALEPLIDHLVFLLHGRTESRIWLPITLRHAISWLVTPKSSDQELGTGFAADQTPSLTEAKQVAQRRTSELKSLKGVRDLKRNAMPKSRLSASIIISYRWLTNPAGMFAARVVIVTIATSIPSAIPSSAGFFYREKGIWAVITAQLTLLPFMADFIVSILSRAAGTVVGGVLGMLAWYIGSGSGNGNPYGLGAVTAFMTAIIVWLRLWAPHMYTVAGIMCGATYILVIGFGYDNHHISTYGLPGQGYEAFWKRVVTVFIGLLAAAIVHIFPKPTSATSHVCHVLAKSVRRMSDQYAIFLLSQKRPAENSSLCVLAERDSFDLGHSLSLLEPSIHLVKAEMSFGPFDQKPLRKALEECRNLNRSLTRLLSITHTLPPDLKHRFETVSGLLDDHVIGDIMAVLHIIQEAFENGASLPERLPTPLTRTFYQAWQRQRHERPNRALLRHESYPQYCVVVSSYLKFLSTIDNLVLLLTETLGESHILFGWGQDSAV</sequence>
<feature type="region of interest" description="Disordered" evidence="5">
    <location>
        <begin position="1"/>
        <end position="40"/>
    </location>
</feature>
<dbReference type="Pfam" id="PF10337">
    <property type="entry name" value="ArAE_2_N"/>
    <property type="match status" value="1"/>
</dbReference>
<evidence type="ECO:0008006" key="12">
    <source>
        <dbReference type="Google" id="ProtNLM"/>
    </source>
</evidence>
<dbReference type="OrthoDB" id="2274698at2759"/>
<evidence type="ECO:0000313" key="10">
    <source>
        <dbReference type="EMBL" id="KGQ08748.1"/>
    </source>
</evidence>
<dbReference type="AlphaFoldDB" id="A0A0A2VMC5"/>
<dbReference type="GO" id="GO:0016020">
    <property type="term" value="C:membrane"/>
    <property type="evidence" value="ECO:0007669"/>
    <property type="project" value="UniProtKB-SubCell"/>
</dbReference>
<feature type="transmembrane region" description="Helical" evidence="6">
    <location>
        <begin position="638"/>
        <end position="655"/>
    </location>
</feature>
<feature type="transmembrane region" description="Helical" evidence="6">
    <location>
        <begin position="115"/>
        <end position="135"/>
    </location>
</feature>
<keyword evidence="3 6" id="KW-1133">Transmembrane helix</keyword>
<feature type="transmembrane region" description="Helical" evidence="6">
    <location>
        <begin position="667"/>
        <end position="686"/>
    </location>
</feature>
<dbReference type="HOGENOM" id="CLU_003918_0_0_1"/>
<feature type="transmembrane region" description="Helical" evidence="6">
    <location>
        <begin position="179"/>
        <end position="197"/>
    </location>
</feature>
<feature type="domain" description="Integral membrane bound transporter" evidence="9">
    <location>
        <begin position="664"/>
        <end position="797"/>
    </location>
</feature>
<evidence type="ECO:0000259" key="8">
    <source>
        <dbReference type="Pfam" id="PF10337"/>
    </source>
</evidence>
<feature type="transmembrane region" description="Helical" evidence="6">
    <location>
        <begin position="84"/>
        <end position="108"/>
    </location>
</feature>
<name>A0A0A2VMC5_BEABA</name>
<dbReference type="EMBL" id="ANFO01000549">
    <property type="protein sequence ID" value="KGQ08748.1"/>
    <property type="molecule type" value="Genomic_DNA"/>
</dbReference>
<evidence type="ECO:0000256" key="6">
    <source>
        <dbReference type="SAM" id="Phobius"/>
    </source>
</evidence>
<dbReference type="PANTHER" id="PTHR37994:SF3">
    <property type="entry name" value="ER TRANSPORTER 6TM N-TERMINAL DOMAIN-CONTAINING PROTEIN"/>
    <property type="match status" value="1"/>
</dbReference>
<feature type="transmembrane region" description="Helical" evidence="6">
    <location>
        <begin position="206"/>
        <end position="224"/>
    </location>
</feature>
<evidence type="ECO:0000259" key="7">
    <source>
        <dbReference type="Pfam" id="PF10334"/>
    </source>
</evidence>
<dbReference type="InterPro" id="IPR018823">
    <property type="entry name" value="ArAE_2_N"/>
</dbReference>
<evidence type="ECO:0000256" key="1">
    <source>
        <dbReference type="ARBA" id="ARBA00004141"/>
    </source>
</evidence>
<dbReference type="InterPro" id="IPR018820">
    <property type="entry name" value="BRE4-related_DUF2421"/>
</dbReference>
<feature type="transmembrane region" description="Helical" evidence="6">
    <location>
        <begin position="244"/>
        <end position="266"/>
    </location>
</feature>
<dbReference type="eggNOG" id="KOG4711">
    <property type="taxonomic scope" value="Eukaryota"/>
</dbReference>
<dbReference type="STRING" id="1245745.A0A0A2VMC5"/>
<evidence type="ECO:0000313" key="11">
    <source>
        <dbReference type="Proteomes" id="UP000030106"/>
    </source>
</evidence>
<gene>
    <name evidence="10" type="ORF">BBAD15_g5921</name>
</gene>
<feature type="transmembrane region" description="Helical" evidence="6">
    <location>
        <begin position="693"/>
        <end position="710"/>
    </location>
</feature>
<organism evidence="10 11">
    <name type="scientific">Beauveria bassiana D1-5</name>
    <dbReference type="NCBI Taxonomy" id="1245745"/>
    <lineage>
        <taxon>Eukaryota</taxon>
        <taxon>Fungi</taxon>
        <taxon>Dikarya</taxon>
        <taxon>Ascomycota</taxon>
        <taxon>Pezizomycotina</taxon>
        <taxon>Sordariomycetes</taxon>
        <taxon>Hypocreomycetidae</taxon>
        <taxon>Hypocreales</taxon>
        <taxon>Cordycipitaceae</taxon>
        <taxon>Beauveria</taxon>
    </lineage>
</organism>
<feature type="domain" description="DUF2421" evidence="7">
    <location>
        <begin position="801"/>
        <end position="1010"/>
    </location>
</feature>
<feature type="domain" description="Putative ER transporter 6TM N-terminal" evidence="8">
    <location>
        <begin position="47"/>
        <end position="481"/>
    </location>
</feature>
<comment type="subcellular location">
    <subcellularLocation>
        <location evidence="1">Membrane</location>
        <topology evidence="1">Multi-pass membrane protein</topology>
    </subcellularLocation>
</comment>
<feature type="transmembrane region" description="Helical" evidence="6">
    <location>
        <begin position="60"/>
        <end position="78"/>
    </location>
</feature>
<protein>
    <recommendedName>
        <fullName evidence="12">Protein (Fungal and plant)</fullName>
    </recommendedName>
</protein>
<evidence type="ECO:0000259" key="9">
    <source>
        <dbReference type="Pfam" id="PF13515"/>
    </source>
</evidence>
<evidence type="ECO:0000256" key="3">
    <source>
        <dbReference type="ARBA" id="ARBA00022989"/>
    </source>
</evidence>
<dbReference type="InterPro" id="IPR049453">
    <property type="entry name" value="Memb_transporter_dom"/>
</dbReference>
<dbReference type="Pfam" id="PF13515">
    <property type="entry name" value="FUSC_2"/>
    <property type="match status" value="1"/>
</dbReference>
<proteinExistence type="predicted"/>
<feature type="transmembrane region" description="Helical" evidence="6">
    <location>
        <begin position="742"/>
        <end position="760"/>
    </location>
</feature>
<feature type="transmembrane region" description="Helical" evidence="6">
    <location>
        <begin position="716"/>
        <end position="735"/>
    </location>
</feature>
<feature type="transmembrane region" description="Helical" evidence="6">
    <location>
        <begin position="780"/>
        <end position="800"/>
    </location>
</feature>
<comment type="caution">
    <text evidence="10">The sequence shown here is derived from an EMBL/GenBank/DDBJ whole genome shotgun (WGS) entry which is preliminary data.</text>
</comment>
<dbReference type="PANTHER" id="PTHR37994">
    <property type="entry name" value="ARAE_2_N DOMAIN-CONTAINING PROTEIN-RELATED"/>
    <property type="match status" value="1"/>
</dbReference>